<evidence type="ECO:0000313" key="5">
    <source>
        <dbReference type="Proteomes" id="UP000002377"/>
    </source>
</evidence>
<dbReference type="CDD" id="cd02197">
    <property type="entry name" value="HypE"/>
    <property type="match status" value="1"/>
</dbReference>
<dbReference type="GO" id="GO:0051604">
    <property type="term" value="P:protein maturation"/>
    <property type="evidence" value="ECO:0007669"/>
    <property type="project" value="TreeGrafter"/>
</dbReference>
<sequence>MKYDKVLLAHGSGGKLSHDLVREVFLPAFGNKALNRLDDRAEVSVPGTRLAFSTDSFVVNPIFFAGGDIGKLAVCGTVNDLAMGGAQPLYLSVGFIIEEGLEMDILKKIVASMQAAAREAGVDIVTGDTKVVEKGSADKLFINTAGIGIVEEGIHISGHNAKPGDKVIINGFIGDHGMAVMAERQGLSFQSRIASDCAPLNKLVAKMLEVTKDIRVLRDPTRGGVATTLNEIAGQSSVGIVLHEKELPIRDEVMAACEFLGFDPLYVANEGKLLAIVPAEKAEDILAVMQGEKYGENAAIIGEVVSDHPGKVVLKTAVGGRRIVDMLVGEQLPRIC</sequence>
<comment type="similarity">
    <text evidence="1">Belongs to the HypE family.</text>
</comment>
<gene>
    <name evidence="4" type="ordered locus">TherJR_1303</name>
</gene>
<dbReference type="OrthoDB" id="9801934at2"/>
<dbReference type="SUPFAM" id="SSF56042">
    <property type="entry name" value="PurM C-terminal domain-like"/>
    <property type="match status" value="1"/>
</dbReference>
<dbReference type="Proteomes" id="UP000002377">
    <property type="component" value="Chromosome"/>
</dbReference>
<feature type="domain" description="PurM-like N-terminal" evidence="2">
    <location>
        <begin position="38"/>
        <end position="150"/>
    </location>
</feature>
<protein>
    <submittedName>
        <fullName evidence="4">Hydrogenase expression/formation protein HypE</fullName>
    </submittedName>
</protein>
<reference evidence="4 5" key="1">
    <citation type="submission" date="2010-05" db="EMBL/GenBank/DDBJ databases">
        <title>Complete sequence of Thermincola sp. JR.</title>
        <authorList>
            <consortium name="US DOE Joint Genome Institute"/>
            <person name="Lucas S."/>
            <person name="Copeland A."/>
            <person name="Lapidus A."/>
            <person name="Cheng J.-F."/>
            <person name="Bruce D."/>
            <person name="Goodwin L."/>
            <person name="Pitluck S."/>
            <person name="Chertkov O."/>
            <person name="Detter J.C."/>
            <person name="Han C."/>
            <person name="Tapia R."/>
            <person name="Land M."/>
            <person name="Hauser L."/>
            <person name="Kyrpides N."/>
            <person name="Mikhailova N."/>
            <person name="Hazen T.C."/>
            <person name="Woyke T."/>
        </authorList>
    </citation>
    <scope>NUCLEOTIDE SEQUENCE [LARGE SCALE GENOMIC DNA]</scope>
    <source>
        <strain evidence="4 5">JR</strain>
    </source>
</reference>
<dbReference type="EMBL" id="CP002028">
    <property type="protein sequence ID" value="ADG82163.1"/>
    <property type="molecule type" value="Genomic_DNA"/>
</dbReference>
<accession>D5XEU2</accession>
<dbReference type="AlphaFoldDB" id="D5XEU2"/>
<dbReference type="InterPro" id="IPR016188">
    <property type="entry name" value="PurM-like_N"/>
</dbReference>
<dbReference type="Gene3D" id="3.30.1330.10">
    <property type="entry name" value="PurM-like, N-terminal domain"/>
    <property type="match status" value="1"/>
</dbReference>
<dbReference type="SUPFAM" id="SSF55326">
    <property type="entry name" value="PurM N-terminal domain-like"/>
    <property type="match status" value="1"/>
</dbReference>
<dbReference type="InterPro" id="IPR011854">
    <property type="entry name" value="HypE"/>
</dbReference>
<evidence type="ECO:0000313" key="4">
    <source>
        <dbReference type="EMBL" id="ADG82163.1"/>
    </source>
</evidence>
<dbReference type="PANTHER" id="PTHR30303:SF0">
    <property type="entry name" value="CARBAMOYL DEHYDRATASE HYPE"/>
    <property type="match status" value="1"/>
</dbReference>
<name>D5XEU2_THEPJ</name>
<dbReference type="KEGG" id="tjr:TherJR_1303"/>
<dbReference type="PANTHER" id="PTHR30303">
    <property type="entry name" value="HYDROGENASE ISOENZYMES FORMATION PROTEIN HYPE"/>
    <property type="match status" value="1"/>
</dbReference>
<feature type="domain" description="PurM-like C-terminal" evidence="3">
    <location>
        <begin position="162"/>
        <end position="314"/>
    </location>
</feature>
<keyword evidence="5" id="KW-1185">Reference proteome</keyword>
<dbReference type="Pfam" id="PF02769">
    <property type="entry name" value="AIRS_C"/>
    <property type="match status" value="1"/>
</dbReference>
<dbReference type="RefSeq" id="WP_013120181.1">
    <property type="nucleotide sequence ID" value="NC_014152.1"/>
</dbReference>
<dbReference type="eggNOG" id="COG0309">
    <property type="taxonomic scope" value="Bacteria"/>
</dbReference>
<dbReference type="Pfam" id="PF00586">
    <property type="entry name" value="AIRS"/>
    <property type="match status" value="1"/>
</dbReference>
<evidence type="ECO:0000256" key="1">
    <source>
        <dbReference type="ARBA" id="ARBA00006243"/>
    </source>
</evidence>
<dbReference type="NCBIfam" id="TIGR02124">
    <property type="entry name" value="hypE"/>
    <property type="match status" value="1"/>
</dbReference>
<dbReference type="HOGENOM" id="CLU_049733_0_0_9"/>
<proteinExistence type="inferred from homology"/>
<dbReference type="Gene3D" id="3.90.650.10">
    <property type="entry name" value="PurM-like C-terminal domain"/>
    <property type="match status" value="1"/>
</dbReference>
<evidence type="ECO:0000259" key="2">
    <source>
        <dbReference type="Pfam" id="PF00586"/>
    </source>
</evidence>
<dbReference type="InterPro" id="IPR010918">
    <property type="entry name" value="PurM-like_C_dom"/>
</dbReference>
<dbReference type="STRING" id="635013.TherJR_1303"/>
<dbReference type="InterPro" id="IPR036921">
    <property type="entry name" value="PurM-like_N_sf"/>
</dbReference>
<organism evidence="4 5">
    <name type="scientific">Thermincola potens (strain JR)</name>
    <dbReference type="NCBI Taxonomy" id="635013"/>
    <lineage>
        <taxon>Bacteria</taxon>
        <taxon>Bacillati</taxon>
        <taxon>Bacillota</taxon>
        <taxon>Clostridia</taxon>
        <taxon>Eubacteriales</taxon>
        <taxon>Thermincolaceae</taxon>
        <taxon>Thermincola</taxon>
    </lineage>
</organism>
<dbReference type="InterPro" id="IPR036676">
    <property type="entry name" value="PurM-like_C_sf"/>
</dbReference>
<dbReference type="PIRSF" id="PIRSF005644">
    <property type="entry name" value="Hdrgns_mtr_HypE"/>
    <property type="match status" value="1"/>
</dbReference>
<evidence type="ECO:0000259" key="3">
    <source>
        <dbReference type="Pfam" id="PF02769"/>
    </source>
</evidence>